<reference evidence="2" key="1">
    <citation type="journal article" date="2020" name="Fungal Divers.">
        <title>Resolving the Mortierellaceae phylogeny through synthesis of multi-gene phylogenetics and phylogenomics.</title>
        <authorList>
            <person name="Vandepol N."/>
            <person name="Liber J."/>
            <person name="Desiro A."/>
            <person name="Na H."/>
            <person name="Kennedy M."/>
            <person name="Barry K."/>
            <person name="Grigoriev I.V."/>
            <person name="Miller A.N."/>
            <person name="O'Donnell K."/>
            <person name="Stajich J.E."/>
            <person name="Bonito G."/>
        </authorList>
    </citation>
    <scope>NUCLEOTIDE SEQUENCE</scope>
    <source>
        <strain evidence="2">REB-010B</strain>
    </source>
</reference>
<evidence type="ECO:0000256" key="1">
    <source>
        <dbReference type="SAM" id="MobiDB-lite"/>
    </source>
</evidence>
<accession>A0A9P6UYN1</accession>
<proteinExistence type="predicted"/>
<dbReference type="OrthoDB" id="2375366at2759"/>
<comment type="caution">
    <text evidence="2">The sequence shown here is derived from an EMBL/GenBank/DDBJ whole genome shotgun (WGS) entry which is preliminary data.</text>
</comment>
<keyword evidence="3" id="KW-1185">Reference proteome</keyword>
<dbReference type="Proteomes" id="UP000738325">
    <property type="component" value="Unassembled WGS sequence"/>
</dbReference>
<gene>
    <name evidence="2" type="ORF">BGZ99_010481</name>
</gene>
<organism evidence="2 3">
    <name type="scientific">Dissophora globulifera</name>
    <dbReference type="NCBI Taxonomy" id="979702"/>
    <lineage>
        <taxon>Eukaryota</taxon>
        <taxon>Fungi</taxon>
        <taxon>Fungi incertae sedis</taxon>
        <taxon>Mucoromycota</taxon>
        <taxon>Mortierellomycotina</taxon>
        <taxon>Mortierellomycetes</taxon>
        <taxon>Mortierellales</taxon>
        <taxon>Mortierellaceae</taxon>
        <taxon>Dissophora</taxon>
    </lineage>
</organism>
<evidence type="ECO:0000313" key="3">
    <source>
        <dbReference type="Proteomes" id="UP000738325"/>
    </source>
</evidence>
<evidence type="ECO:0000313" key="2">
    <source>
        <dbReference type="EMBL" id="KAG0325880.1"/>
    </source>
</evidence>
<dbReference type="AlphaFoldDB" id="A0A9P6UYN1"/>
<feature type="region of interest" description="Disordered" evidence="1">
    <location>
        <begin position="439"/>
        <end position="458"/>
    </location>
</feature>
<protein>
    <submittedName>
        <fullName evidence="2">Uncharacterized protein</fullName>
    </submittedName>
</protein>
<name>A0A9P6UYN1_9FUNG</name>
<feature type="region of interest" description="Disordered" evidence="1">
    <location>
        <begin position="466"/>
        <end position="504"/>
    </location>
</feature>
<sequence>MNTLTEYLTNNSGHKNKEFSDVFVDYMRYVNSYCRRADCKRPTLSAERLRREFESYKRLNFASETADEAASVGTRKAITAVDSRRVVESEEPGELEEVDGLTQAVPSRKDKKRRKSVPVSKDCWHDLYMAFTELHHGADDVSIPDPSPELSPNHRGLFELARDRLVQYQSMNKNEKDCILLKDCQCAMSCLVNLICPSTYNYFEDTFIAKAYDRCMEEDFDKHQQIVSWLKKFKESMDLVGDVRVVRDDASVDKADLVRARQKIGVHTRTMQEKVLEVVELVCDLVTERPFGNVPSENDCLIAWANVFKTMLPDGLTIHTGETSLRSTKAVQGILAEEFGNEGSETGRRVDLKFCHGRIEVANLELKSPSQKRMARAKQTRKNLRLGRCIQLQLENIGVLSPQVLCGDISGYMAIFTKIVKVDDVYVAGKERVTELGAQAQEAAEHHEAQESEAELEDDVEYEVAPMHKAPKTLERTVILTPKKKQRPAAINHAVKPPAPPKFT</sequence>
<dbReference type="EMBL" id="JAAAIP010000099">
    <property type="protein sequence ID" value="KAG0325880.1"/>
    <property type="molecule type" value="Genomic_DNA"/>
</dbReference>